<organism evidence="6">
    <name type="scientific">Candidatus Heimdallarchaeum endolithica</name>
    <dbReference type="NCBI Taxonomy" id="2876572"/>
    <lineage>
        <taxon>Archaea</taxon>
        <taxon>Promethearchaeati</taxon>
        <taxon>Candidatus Heimdallarchaeota</taxon>
        <taxon>Candidatus Heimdallarchaeia (ex Rinke et al. 2021) (nom. nud.)</taxon>
        <taxon>Candidatus Heimdallarchaeales</taxon>
        <taxon>Candidatus Heimdallarchaeaceae</taxon>
        <taxon>Candidatus Heimdallarchaeum</taxon>
    </lineage>
</organism>
<dbReference type="GO" id="GO:0046983">
    <property type="term" value="F:protein dimerization activity"/>
    <property type="evidence" value="ECO:0007669"/>
    <property type="project" value="InterPro"/>
</dbReference>
<dbReference type="EMBL" id="CP084167">
    <property type="protein sequence ID" value="UJG42746.1"/>
    <property type="molecule type" value="Genomic_DNA"/>
</dbReference>
<dbReference type="PANTHER" id="PTHR33238:SF7">
    <property type="entry name" value="IRON-DEPENDENT TRANSCRIPTIONAL REGULATOR"/>
    <property type="match status" value="1"/>
</dbReference>
<dbReference type="Pfam" id="PF01325">
    <property type="entry name" value="Fe_dep_repress"/>
    <property type="match status" value="1"/>
</dbReference>
<protein>
    <submittedName>
        <fullName evidence="6">Metal-dependent transcriptional regulator</fullName>
    </submittedName>
</protein>
<dbReference type="GO" id="GO:0046914">
    <property type="term" value="F:transition metal ion binding"/>
    <property type="evidence" value="ECO:0007669"/>
    <property type="project" value="InterPro"/>
</dbReference>
<feature type="domain" description="HTH dtxR-type" evidence="5">
    <location>
        <begin position="1"/>
        <end position="64"/>
    </location>
</feature>
<dbReference type="GO" id="GO:0003700">
    <property type="term" value="F:DNA-binding transcription factor activity"/>
    <property type="evidence" value="ECO:0007669"/>
    <property type="project" value="InterPro"/>
</dbReference>
<dbReference type="SUPFAM" id="SSF47979">
    <property type="entry name" value="Iron-dependent repressor protein, dimerization domain"/>
    <property type="match status" value="1"/>
</dbReference>
<dbReference type="PROSITE" id="PS50944">
    <property type="entry name" value="HTH_DTXR"/>
    <property type="match status" value="1"/>
</dbReference>
<dbReference type="Gene3D" id="1.10.60.10">
    <property type="entry name" value="Iron dependent repressor, metal binding and dimerisation domain"/>
    <property type="match status" value="1"/>
</dbReference>
<dbReference type="SMART" id="SM00529">
    <property type="entry name" value="HTH_DTXR"/>
    <property type="match status" value="1"/>
</dbReference>
<dbReference type="InterPro" id="IPR022689">
    <property type="entry name" value="Iron_dep_repressor"/>
</dbReference>
<keyword evidence="4" id="KW-0804">Transcription</keyword>
<dbReference type="Pfam" id="PF02742">
    <property type="entry name" value="Fe_dep_repr_C"/>
    <property type="match status" value="1"/>
</dbReference>
<dbReference type="InterPro" id="IPR001367">
    <property type="entry name" value="Fe_dep_repressor"/>
</dbReference>
<dbReference type="Proteomes" id="UP001200513">
    <property type="component" value="Chromosome"/>
</dbReference>
<evidence type="ECO:0000256" key="3">
    <source>
        <dbReference type="ARBA" id="ARBA00023125"/>
    </source>
</evidence>
<accession>A0A9Y1FN48</accession>
<dbReference type="InterPro" id="IPR036388">
    <property type="entry name" value="WH-like_DNA-bd_sf"/>
</dbReference>
<dbReference type="Gene3D" id="1.10.10.10">
    <property type="entry name" value="Winged helix-like DNA-binding domain superfamily/Winged helix DNA-binding domain"/>
    <property type="match status" value="1"/>
</dbReference>
<evidence type="ECO:0000256" key="4">
    <source>
        <dbReference type="ARBA" id="ARBA00023163"/>
    </source>
</evidence>
<dbReference type="SUPFAM" id="SSF46785">
    <property type="entry name" value="Winged helix' DNA-binding domain"/>
    <property type="match status" value="1"/>
</dbReference>
<keyword evidence="2" id="KW-0805">Transcription regulation</keyword>
<comment type="similarity">
    <text evidence="1">Belongs to the DtxR/MntR family.</text>
</comment>
<proteinExistence type="inferred from homology"/>
<dbReference type="InterPro" id="IPR050536">
    <property type="entry name" value="DtxR_MntR_Metal-Reg"/>
</dbReference>
<dbReference type="InterPro" id="IPR036421">
    <property type="entry name" value="Fe_dep_repressor_sf"/>
</dbReference>
<sequence length="143" mass="16758">MNTIRKEEYIEIIYDICSEKGIAKVSEIKKRLKLQSLSSVTEMVQKLHEEGLIKYKKYKGVVITEKGLSVAKQLLQRHQAIEDFLLFLQIDKEIALQDACAIEHIISEQSSEAIIKFVCFLNEKENKDIEERIKQFLYHQKNE</sequence>
<dbReference type="GO" id="GO:0003677">
    <property type="term" value="F:DNA binding"/>
    <property type="evidence" value="ECO:0007669"/>
    <property type="project" value="UniProtKB-KW"/>
</dbReference>
<evidence type="ECO:0000256" key="1">
    <source>
        <dbReference type="ARBA" id="ARBA00007871"/>
    </source>
</evidence>
<evidence type="ECO:0000313" key="6">
    <source>
        <dbReference type="EMBL" id="UJG42746.1"/>
    </source>
</evidence>
<keyword evidence="3" id="KW-0238">DNA-binding</keyword>
<evidence type="ECO:0000259" key="5">
    <source>
        <dbReference type="PROSITE" id="PS50944"/>
    </source>
</evidence>
<dbReference type="InterPro" id="IPR036390">
    <property type="entry name" value="WH_DNA-bd_sf"/>
</dbReference>
<dbReference type="InterPro" id="IPR022687">
    <property type="entry name" value="HTH_DTXR"/>
</dbReference>
<dbReference type="PANTHER" id="PTHR33238">
    <property type="entry name" value="IRON (METAL) DEPENDENT REPRESSOR, DTXR FAMILY"/>
    <property type="match status" value="1"/>
</dbReference>
<name>A0A9Y1FN48_9ARCH</name>
<gene>
    <name evidence="6" type="ORF">K9W46_10200</name>
</gene>
<dbReference type="AlphaFoldDB" id="A0A9Y1FN48"/>
<reference evidence="6" key="1">
    <citation type="journal article" date="2022" name="Nat. Microbiol.">
        <title>Unique mobile elements and scalable gene flow at the prokaryote-eukaryote boundary revealed by circularized Asgard archaea genomes.</title>
        <authorList>
            <person name="Wu F."/>
            <person name="Speth D.R."/>
            <person name="Philosof A."/>
            <person name="Cremiere A."/>
            <person name="Narayanan A."/>
            <person name="Barco R.A."/>
            <person name="Connon S.A."/>
            <person name="Amend J.P."/>
            <person name="Antoshechkin I.A."/>
            <person name="Orphan V.J."/>
        </authorList>
    </citation>
    <scope>NUCLEOTIDE SEQUENCE</scope>
    <source>
        <strain evidence="6">PR6</strain>
    </source>
</reference>
<evidence type="ECO:0000256" key="2">
    <source>
        <dbReference type="ARBA" id="ARBA00023015"/>
    </source>
</evidence>